<dbReference type="EMBL" id="JACOAF010000001">
    <property type="protein sequence ID" value="MBC3538203.1"/>
    <property type="molecule type" value="Genomic_DNA"/>
</dbReference>
<dbReference type="RefSeq" id="WP_186631389.1">
    <property type="nucleotide sequence ID" value="NZ_JACOAF010000001.1"/>
</dbReference>
<dbReference type="PROSITE" id="PS51257">
    <property type="entry name" value="PROKAR_LIPOPROTEIN"/>
    <property type="match status" value="1"/>
</dbReference>
<accession>A0ABR6VLW9</accession>
<evidence type="ECO:0000313" key="3">
    <source>
        <dbReference type="Proteomes" id="UP000659698"/>
    </source>
</evidence>
<feature type="chain" id="PRO_5045131012" evidence="1">
    <location>
        <begin position="29"/>
        <end position="380"/>
    </location>
</feature>
<keyword evidence="3" id="KW-1185">Reference proteome</keyword>
<dbReference type="Pfam" id="PF14054">
    <property type="entry name" value="DUF4249"/>
    <property type="match status" value="1"/>
</dbReference>
<protein>
    <submittedName>
        <fullName evidence="2">DUF4249 domain-containing protein</fullName>
    </submittedName>
</protein>
<comment type="caution">
    <text evidence="2">The sequence shown here is derived from an EMBL/GenBank/DDBJ whole genome shotgun (WGS) entry which is preliminary data.</text>
</comment>
<dbReference type="InterPro" id="IPR025345">
    <property type="entry name" value="DUF4249"/>
</dbReference>
<dbReference type="Proteomes" id="UP000659698">
    <property type="component" value="Unassembled WGS sequence"/>
</dbReference>
<evidence type="ECO:0000256" key="1">
    <source>
        <dbReference type="SAM" id="SignalP"/>
    </source>
</evidence>
<evidence type="ECO:0000313" key="2">
    <source>
        <dbReference type="EMBL" id="MBC3538203.1"/>
    </source>
</evidence>
<organism evidence="2 3">
    <name type="scientific">Rufibacter sediminis</name>
    <dbReference type="NCBI Taxonomy" id="2762756"/>
    <lineage>
        <taxon>Bacteria</taxon>
        <taxon>Pseudomonadati</taxon>
        <taxon>Bacteroidota</taxon>
        <taxon>Cytophagia</taxon>
        <taxon>Cytophagales</taxon>
        <taxon>Hymenobacteraceae</taxon>
        <taxon>Rufibacter</taxon>
    </lineage>
</organism>
<sequence>MRFPKNSLKTALSWLCLLFLASCEEPYAPEVVEGPNSFLVVSGFINSNGPTTIKLSRTQNLSDESAPKVQSGATVALEEENGNTFPLRETEAGTYFASALPIIGDKKYRLVISASGDRYASDYLEVKYTPTIDDITWKTDDGNLQVSVSSHDDQNNTRYYRWEFEETWEYSAYYYSVLEYVNGQMRDRDPRNQINLCWRFNNSSSIQIGNTVRLSQDVMSNFPLLSIPSNSEKLNRKYSILVKQYALTKEAYDYWEALKKNTESIGTLFDPLPTQLTGNIRSLTTPSEPVIGFMAISSVQEKRIFISRSDLPTGWGIRSQFCPFDTVKVGEEGEYFSGSGYLPVDRIYSNSMALIGYAGASSSCVDCRVFGTTQRPAYWQ</sequence>
<gene>
    <name evidence="2" type="ORF">H7U12_00835</name>
</gene>
<reference evidence="2 3" key="1">
    <citation type="journal article" date="2019" name="Int. J. Syst. Evol. Microbiol.">
        <title>Rufibacter sediminis sp. nov., isolated from freshwater lake sediment.</title>
        <authorList>
            <person name="Qu J.H."/>
            <person name="Zhang L.J."/>
            <person name="Fu Y.H."/>
            <person name="Li H.F."/>
        </authorList>
    </citation>
    <scope>NUCLEOTIDE SEQUENCE [LARGE SCALE GENOMIC DNA]</scope>
    <source>
        <strain evidence="2 3">H-1</strain>
    </source>
</reference>
<feature type="signal peptide" evidence="1">
    <location>
        <begin position="1"/>
        <end position="28"/>
    </location>
</feature>
<name>A0ABR6VLW9_9BACT</name>
<keyword evidence="1" id="KW-0732">Signal</keyword>
<proteinExistence type="predicted"/>